<protein>
    <submittedName>
        <fullName evidence="1">Uncharacterized protein</fullName>
    </submittedName>
</protein>
<dbReference type="HOGENOM" id="CLU_3179368_0_0_9"/>
<dbReference type="STRING" id="293826.Amet_4001"/>
<evidence type="ECO:0000313" key="1">
    <source>
        <dbReference type="EMBL" id="ABR50083.1"/>
    </source>
</evidence>
<gene>
    <name evidence="1" type="ordered locus">Amet_4001</name>
</gene>
<keyword evidence="2" id="KW-1185">Reference proteome</keyword>
<dbReference type="KEGG" id="amt:Amet_4001"/>
<proteinExistence type="predicted"/>
<sequence>MKGFLCEKSWQEKVIEQRENEKYYLVHDLEIENGYWQEYLEVNFQV</sequence>
<dbReference type="Proteomes" id="UP000001572">
    <property type="component" value="Chromosome"/>
</dbReference>
<name>A6TV65_ALKMQ</name>
<accession>A6TV65</accession>
<reference evidence="2" key="1">
    <citation type="journal article" date="2016" name="Genome Announc.">
        <title>Complete genome sequence of Alkaliphilus metalliredigens strain QYMF, an alkaliphilic and metal-reducing bacterium isolated from borax-contaminated leachate ponds.</title>
        <authorList>
            <person name="Hwang C."/>
            <person name="Copeland A."/>
            <person name="Lucas S."/>
            <person name="Lapidus A."/>
            <person name="Barry K."/>
            <person name="Detter J.C."/>
            <person name="Glavina Del Rio T."/>
            <person name="Hammon N."/>
            <person name="Israni S."/>
            <person name="Dalin E."/>
            <person name="Tice H."/>
            <person name="Pitluck S."/>
            <person name="Chertkov O."/>
            <person name="Brettin T."/>
            <person name="Bruce D."/>
            <person name="Han C."/>
            <person name="Schmutz J."/>
            <person name="Larimer F."/>
            <person name="Land M.L."/>
            <person name="Hauser L."/>
            <person name="Kyrpides N."/>
            <person name="Mikhailova N."/>
            <person name="Ye Q."/>
            <person name="Zhou J."/>
            <person name="Richardson P."/>
            <person name="Fields M.W."/>
        </authorList>
    </citation>
    <scope>NUCLEOTIDE SEQUENCE [LARGE SCALE GENOMIC DNA]</scope>
    <source>
        <strain evidence="2">QYMF</strain>
    </source>
</reference>
<dbReference type="EMBL" id="CP000724">
    <property type="protein sequence ID" value="ABR50083.1"/>
    <property type="molecule type" value="Genomic_DNA"/>
</dbReference>
<dbReference type="AlphaFoldDB" id="A6TV65"/>
<organism evidence="1 2">
    <name type="scientific">Alkaliphilus metalliredigens (strain QYMF)</name>
    <dbReference type="NCBI Taxonomy" id="293826"/>
    <lineage>
        <taxon>Bacteria</taxon>
        <taxon>Bacillati</taxon>
        <taxon>Bacillota</taxon>
        <taxon>Clostridia</taxon>
        <taxon>Peptostreptococcales</taxon>
        <taxon>Natronincolaceae</taxon>
        <taxon>Alkaliphilus</taxon>
    </lineage>
</organism>
<evidence type="ECO:0000313" key="2">
    <source>
        <dbReference type="Proteomes" id="UP000001572"/>
    </source>
</evidence>